<name>A0A9D4R7H6_DREPO</name>
<sequence>MCIQQKIHLSLSLTIAGRAPVQPGLRTPVDRRKPRSFVDIFNPVTLFSSVAPVEAGQKPGSVPVNPDGLRFTPVKPRQSPGCRL</sequence>
<gene>
    <name evidence="2" type="ORF">DPMN_100529</name>
</gene>
<reference evidence="2" key="1">
    <citation type="journal article" date="2019" name="bioRxiv">
        <title>The Genome of the Zebra Mussel, Dreissena polymorpha: A Resource for Invasive Species Research.</title>
        <authorList>
            <person name="McCartney M.A."/>
            <person name="Auch B."/>
            <person name="Kono T."/>
            <person name="Mallez S."/>
            <person name="Zhang Y."/>
            <person name="Obille A."/>
            <person name="Becker A."/>
            <person name="Abrahante J.E."/>
            <person name="Garbe J."/>
            <person name="Badalamenti J.P."/>
            <person name="Herman A."/>
            <person name="Mangelson H."/>
            <person name="Liachko I."/>
            <person name="Sullivan S."/>
            <person name="Sone E.D."/>
            <person name="Koren S."/>
            <person name="Silverstein K.A.T."/>
            <person name="Beckman K.B."/>
            <person name="Gohl D.M."/>
        </authorList>
    </citation>
    <scope>NUCLEOTIDE SEQUENCE</scope>
    <source>
        <strain evidence="2">Duluth1</strain>
        <tissue evidence="2">Whole animal</tissue>
    </source>
</reference>
<protein>
    <submittedName>
        <fullName evidence="2">Uncharacterized protein</fullName>
    </submittedName>
</protein>
<evidence type="ECO:0000313" key="2">
    <source>
        <dbReference type="EMBL" id="KAH3857911.1"/>
    </source>
</evidence>
<keyword evidence="3" id="KW-1185">Reference proteome</keyword>
<evidence type="ECO:0000256" key="1">
    <source>
        <dbReference type="SAM" id="MobiDB-lite"/>
    </source>
</evidence>
<accession>A0A9D4R7H6</accession>
<feature type="region of interest" description="Disordered" evidence="1">
    <location>
        <begin position="56"/>
        <end position="84"/>
    </location>
</feature>
<dbReference type="AlphaFoldDB" id="A0A9D4R7H6"/>
<comment type="caution">
    <text evidence="2">The sequence shown here is derived from an EMBL/GenBank/DDBJ whole genome shotgun (WGS) entry which is preliminary data.</text>
</comment>
<dbReference type="Proteomes" id="UP000828390">
    <property type="component" value="Unassembled WGS sequence"/>
</dbReference>
<evidence type="ECO:0000313" key="3">
    <source>
        <dbReference type="Proteomes" id="UP000828390"/>
    </source>
</evidence>
<proteinExistence type="predicted"/>
<reference evidence="2" key="2">
    <citation type="submission" date="2020-11" db="EMBL/GenBank/DDBJ databases">
        <authorList>
            <person name="McCartney M.A."/>
            <person name="Auch B."/>
            <person name="Kono T."/>
            <person name="Mallez S."/>
            <person name="Becker A."/>
            <person name="Gohl D.M."/>
            <person name="Silverstein K.A.T."/>
            <person name="Koren S."/>
            <person name="Bechman K.B."/>
            <person name="Herman A."/>
            <person name="Abrahante J.E."/>
            <person name="Garbe J."/>
        </authorList>
    </citation>
    <scope>NUCLEOTIDE SEQUENCE</scope>
    <source>
        <strain evidence="2">Duluth1</strain>
        <tissue evidence="2">Whole animal</tissue>
    </source>
</reference>
<organism evidence="2 3">
    <name type="scientific">Dreissena polymorpha</name>
    <name type="common">Zebra mussel</name>
    <name type="synonym">Mytilus polymorpha</name>
    <dbReference type="NCBI Taxonomy" id="45954"/>
    <lineage>
        <taxon>Eukaryota</taxon>
        <taxon>Metazoa</taxon>
        <taxon>Spiralia</taxon>
        <taxon>Lophotrochozoa</taxon>
        <taxon>Mollusca</taxon>
        <taxon>Bivalvia</taxon>
        <taxon>Autobranchia</taxon>
        <taxon>Heteroconchia</taxon>
        <taxon>Euheterodonta</taxon>
        <taxon>Imparidentia</taxon>
        <taxon>Neoheterodontei</taxon>
        <taxon>Myida</taxon>
        <taxon>Dreissenoidea</taxon>
        <taxon>Dreissenidae</taxon>
        <taxon>Dreissena</taxon>
    </lineage>
</organism>
<dbReference type="EMBL" id="JAIWYP010000003">
    <property type="protein sequence ID" value="KAH3857911.1"/>
    <property type="molecule type" value="Genomic_DNA"/>
</dbReference>